<dbReference type="Proteomes" id="UP000516437">
    <property type="component" value="Chromosome 7"/>
</dbReference>
<organism evidence="1 2">
    <name type="scientific">Morella rubra</name>
    <name type="common">Chinese bayberry</name>
    <dbReference type="NCBI Taxonomy" id="262757"/>
    <lineage>
        <taxon>Eukaryota</taxon>
        <taxon>Viridiplantae</taxon>
        <taxon>Streptophyta</taxon>
        <taxon>Embryophyta</taxon>
        <taxon>Tracheophyta</taxon>
        <taxon>Spermatophyta</taxon>
        <taxon>Magnoliopsida</taxon>
        <taxon>eudicotyledons</taxon>
        <taxon>Gunneridae</taxon>
        <taxon>Pentapetalae</taxon>
        <taxon>rosids</taxon>
        <taxon>fabids</taxon>
        <taxon>Fagales</taxon>
        <taxon>Myricaceae</taxon>
        <taxon>Morella</taxon>
    </lineage>
</organism>
<accession>A0A6A1V1A7</accession>
<keyword evidence="2" id="KW-1185">Reference proteome</keyword>
<dbReference type="AlphaFoldDB" id="A0A6A1V1A7"/>
<evidence type="ECO:0000313" key="2">
    <source>
        <dbReference type="Proteomes" id="UP000516437"/>
    </source>
</evidence>
<dbReference type="EMBL" id="RXIC02000025">
    <property type="protein sequence ID" value="KAB1205818.1"/>
    <property type="molecule type" value="Genomic_DNA"/>
</dbReference>
<gene>
    <name evidence="1" type="ORF">CJ030_MR7G027997</name>
</gene>
<sequence length="195" mass="22383">MATKGSPRGKAIVVTPYPLPQQDTSVQVEIVMPRTIQLPPILVENPLLGSFHVRCNMLPRLVICTKGFEFILQEVPISSPQEINHLEGLMFSRNIDPGPSLVVREIWKTTLAMFLGVLRKYEPKVKGYLDSLKIAPKPDNQTSKLHRIPQKALSYPRVLLAWRVNIPSKLFGLMKDIRREDFKKWSELWRSCEVR</sequence>
<proteinExistence type="predicted"/>
<name>A0A6A1V1A7_9ROSI</name>
<reference evidence="1 2" key="1">
    <citation type="journal article" date="2019" name="Plant Biotechnol. J.">
        <title>The red bayberry genome and genetic basis of sex determination.</title>
        <authorList>
            <person name="Jia H.M."/>
            <person name="Jia H.J."/>
            <person name="Cai Q.L."/>
            <person name="Wang Y."/>
            <person name="Zhao H.B."/>
            <person name="Yang W.F."/>
            <person name="Wang G.Y."/>
            <person name="Li Y.H."/>
            <person name="Zhan D.L."/>
            <person name="Shen Y.T."/>
            <person name="Niu Q.F."/>
            <person name="Chang L."/>
            <person name="Qiu J."/>
            <person name="Zhao L."/>
            <person name="Xie H.B."/>
            <person name="Fu W.Y."/>
            <person name="Jin J."/>
            <person name="Li X.W."/>
            <person name="Jiao Y."/>
            <person name="Zhou C.C."/>
            <person name="Tu T."/>
            <person name="Chai C.Y."/>
            <person name="Gao J.L."/>
            <person name="Fan L.J."/>
            <person name="van de Weg E."/>
            <person name="Wang J.Y."/>
            <person name="Gao Z.S."/>
        </authorList>
    </citation>
    <scope>NUCLEOTIDE SEQUENCE [LARGE SCALE GENOMIC DNA]</scope>
    <source>
        <tissue evidence="1">Leaves</tissue>
    </source>
</reference>
<evidence type="ECO:0000313" key="1">
    <source>
        <dbReference type="EMBL" id="KAB1205818.1"/>
    </source>
</evidence>
<comment type="caution">
    <text evidence="1">The sequence shown here is derived from an EMBL/GenBank/DDBJ whole genome shotgun (WGS) entry which is preliminary data.</text>
</comment>
<protein>
    <submittedName>
        <fullName evidence="1">Uncharacterized protein</fullName>
    </submittedName>
</protein>